<dbReference type="EMBL" id="WVTI01000016">
    <property type="protein sequence ID" value="MXS27167.1"/>
    <property type="molecule type" value="Genomic_DNA"/>
</dbReference>
<organism evidence="2 3">
    <name type="scientific">Enterococcus gallinarum</name>
    <dbReference type="NCBI Taxonomy" id="1353"/>
    <lineage>
        <taxon>Bacteria</taxon>
        <taxon>Bacillati</taxon>
        <taxon>Bacillota</taxon>
        <taxon>Bacilli</taxon>
        <taxon>Lactobacillales</taxon>
        <taxon>Enterococcaceae</taxon>
        <taxon>Enterococcus</taxon>
    </lineage>
</organism>
<feature type="signal peptide" evidence="1">
    <location>
        <begin position="1"/>
        <end position="22"/>
    </location>
</feature>
<accession>A0A6I4XHK2</accession>
<gene>
    <name evidence="2" type="ORF">GTI89_13990</name>
</gene>
<keyword evidence="1" id="KW-0732">Signal</keyword>
<dbReference type="Proteomes" id="UP000439965">
    <property type="component" value="Unassembled WGS sequence"/>
</dbReference>
<evidence type="ECO:0000313" key="3">
    <source>
        <dbReference type="Proteomes" id="UP000439965"/>
    </source>
</evidence>
<evidence type="ECO:0000256" key="1">
    <source>
        <dbReference type="SAM" id="SignalP"/>
    </source>
</evidence>
<protein>
    <recommendedName>
        <fullName evidence="4">Lipoprotein</fullName>
    </recommendedName>
</protein>
<sequence length="191" mass="21082">MKKTSLSILTLLALVVIGGCTSENNDNGTTSSSIEVSVTSDSATNLTGDTVDIVRTEGNNTNFKVEQKEGQSVHIVSTNIKTEEATEIVNSEFVNDSQSRELELIFTSQNNKFEVSLSVSGSEELSDTSTFTADQKYVEFIPYTSEEKNKLGVFVMSNDQNVITEIKNDLDNIDKYLDSDSDFYEQSIEVK</sequence>
<dbReference type="AlphaFoldDB" id="A0A6I4XHK2"/>
<dbReference type="RefSeq" id="WP_005230861.1">
    <property type="nucleotide sequence ID" value="NZ_CABGTZ010000012.1"/>
</dbReference>
<dbReference type="PROSITE" id="PS51257">
    <property type="entry name" value="PROKAR_LIPOPROTEIN"/>
    <property type="match status" value="1"/>
</dbReference>
<evidence type="ECO:0008006" key="4">
    <source>
        <dbReference type="Google" id="ProtNLM"/>
    </source>
</evidence>
<feature type="chain" id="PRO_5039036268" description="Lipoprotein" evidence="1">
    <location>
        <begin position="23"/>
        <end position="191"/>
    </location>
</feature>
<comment type="caution">
    <text evidence="2">The sequence shown here is derived from an EMBL/GenBank/DDBJ whole genome shotgun (WGS) entry which is preliminary data.</text>
</comment>
<reference evidence="2 3" key="1">
    <citation type="submission" date="2019-04" db="EMBL/GenBank/DDBJ databases">
        <title>Step-wise assembly of the neonatal virome modulated by breast feeding.</title>
        <authorList>
            <person name="Liang G."/>
            <person name="Bushman F."/>
        </authorList>
    </citation>
    <scope>NUCLEOTIDE SEQUENCE [LARGE SCALE GENOMIC DNA]</scope>
    <source>
        <strain evidence="2 3">E3404</strain>
    </source>
</reference>
<evidence type="ECO:0000313" key="2">
    <source>
        <dbReference type="EMBL" id="MXS27167.1"/>
    </source>
</evidence>
<name>A0A6I4XHK2_ENTGA</name>
<proteinExistence type="predicted"/>